<organism evidence="1 2">
    <name type="scientific">Pedobacter cryophilus</name>
    <dbReference type="NCBI Taxonomy" id="2571271"/>
    <lineage>
        <taxon>Bacteria</taxon>
        <taxon>Pseudomonadati</taxon>
        <taxon>Bacteroidota</taxon>
        <taxon>Sphingobacteriia</taxon>
        <taxon>Sphingobacteriales</taxon>
        <taxon>Sphingobacteriaceae</taxon>
        <taxon>Pedobacter</taxon>
    </lineage>
</organism>
<dbReference type="AlphaFoldDB" id="A0A4U1BXS5"/>
<proteinExistence type="predicted"/>
<dbReference type="Proteomes" id="UP000308181">
    <property type="component" value="Unassembled WGS sequence"/>
</dbReference>
<evidence type="ECO:0000313" key="1">
    <source>
        <dbReference type="EMBL" id="TKB97786.1"/>
    </source>
</evidence>
<accession>A0A4U1BXS5</accession>
<sequence>MLSSIKQIICATLLTGVYDVNRNELLAEDHFEIIKDWYNSIVKLQLRGIVFHNTFSDETINTYQNKNVSFIKVNYDGTLNANVYRYFIYKDFLEAYADKIDHLFVTDIADVEVIKNPFIEPLFVNHPEDLFCGDEPEILANEWMQNHNTHLRNSISGFSAYEEENNAQTLLNCGIIGGSVKVMKTLMDELVNIHSTYTIHNKSPYTLDMGAFNYVARTQFSQHLQHGEPINTIFKQYQTTRSDCWFKHK</sequence>
<keyword evidence="2" id="KW-1185">Reference proteome</keyword>
<reference evidence="1 2" key="1">
    <citation type="submission" date="2019-04" db="EMBL/GenBank/DDBJ databases">
        <title>Pedobacter sp. AR-3-17 sp. nov., isolated from Arctic soil.</title>
        <authorList>
            <person name="Dahal R.H."/>
            <person name="Kim D.-U."/>
        </authorList>
    </citation>
    <scope>NUCLEOTIDE SEQUENCE [LARGE SCALE GENOMIC DNA]</scope>
    <source>
        <strain evidence="1 2">AR-3-17</strain>
    </source>
</reference>
<gene>
    <name evidence="1" type="ORF">FA046_10525</name>
</gene>
<evidence type="ECO:0000313" key="2">
    <source>
        <dbReference type="Proteomes" id="UP000308181"/>
    </source>
</evidence>
<dbReference type="EMBL" id="SWBP01000003">
    <property type="protein sequence ID" value="TKB97786.1"/>
    <property type="molecule type" value="Genomic_DNA"/>
</dbReference>
<protein>
    <submittedName>
        <fullName evidence="1">Uncharacterized protein</fullName>
    </submittedName>
</protein>
<dbReference type="RefSeq" id="WP_136826361.1">
    <property type="nucleotide sequence ID" value="NZ_SWBP01000003.1"/>
</dbReference>
<name>A0A4U1BXS5_9SPHI</name>
<dbReference type="OrthoDB" id="949336at2"/>
<comment type="caution">
    <text evidence="1">The sequence shown here is derived from an EMBL/GenBank/DDBJ whole genome shotgun (WGS) entry which is preliminary data.</text>
</comment>